<dbReference type="AlphaFoldDB" id="A0A841K6G4"/>
<dbReference type="EMBL" id="JACHEK010000011">
    <property type="protein sequence ID" value="MBB6146731.1"/>
    <property type="molecule type" value="Genomic_DNA"/>
</dbReference>
<dbReference type="Pfam" id="PF02195">
    <property type="entry name" value="ParB_N"/>
    <property type="match status" value="1"/>
</dbReference>
<organism evidence="3 4">
    <name type="scientific">Silvibacterium bohemicum</name>
    <dbReference type="NCBI Taxonomy" id="1577686"/>
    <lineage>
        <taxon>Bacteria</taxon>
        <taxon>Pseudomonadati</taxon>
        <taxon>Acidobacteriota</taxon>
        <taxon>Terriglobia</taxon>
        <taxon>Terriglobales</taxon>
        <taxon>Acidobacteriaceae</taxon>
        <taxon>Silvibacterium</taxon>
    </lineage>
</organism>
<dbReference type="GO" id="GO:0005694">
    <property type="term" value="C:chromosome"/>
    <property type="evidence" value="ECO:0007669"/>
    <property type="project" value="TreeGrafter"/>
</dbReference>
<keyword evidence="4" id="KW-1185">Reference proteome</keyword>
<dbReference type="Gene3D" id="3.90.1530.10">
    <property type="entry name" value="Conserved hypothetical protein from pyrococcus furiosus pfu- 392566-001, ParB domain"/>
    <property type="match status" value="1"/>
</dbReference>
<dbReference type="PANTHER" id="PTHR33375:SF1">
    <property type="entry name" value="CHROMOSOME-PARTITIONING PROTEIN PARB-RELATED"/>
    <property type="match status" value="1"/>
</dbReference>
<dbReference type="InterPro" id="IPR011111">
    <property type="entry name" value="Plasmid_RepB"/>
</dbReference>
<dbReference type="InterPro" id="IPR050336">
    <property type="entry name" value="Chromosome_partition/occlusion"/>
</dbReference>
<protein>
    <recommendedName>
        <fullName evidence="2">ParB-like N-terminal domain-containing protein</fullName>
    </recommendedName>
</protein>
<evidence type="ECO:0000256" key="1">
    <source>
        <dbReference type="SAM" id="MobiDB-lite"/>
    </source>
</evidence>
<evidence type="ECO:0000313" key="4">
    <source>
        <dbReference type="Proteomes" id="UP000538666"/>
    </source>
</evidence>
<dbReference type="Pfam" id="PF07506">
    <property type="entry name" value="RepB"/>
    <property type="match status" value="1"/>
</dbReference>
<comment type="caution">
    <text evidence="3">The sequence shown here is derived from an EMBL/GenBank/DDBJ whole genome shotgun (WGS) entry which is preliminary data.</text>
</comment>
<dbReference type="SUPFAM" id="SSF110849">
    <property type="entry name" value="ParB/Sulfiredoxin"/>
    <property type="match status" value="1"/>
</dbReference>
<dbReference type="RefSeq" id="WP_050061385.1">
    <property type="nucleotide sequence ID" value="NZ_JACHEK010000011.1"/>
</dbReference>
<proteinExistence type="predicted"/>
<accession>A0A841K6G4</accession>
<feature type="region of interest" description="Disordered" evidence="1">
    <location>
        <begin position="293"/>
        <end position="328"/>
    </location>
</feature>
<gene>
    <name evidence="3" type="ORF">HNQ77_004712</name>
</gene>
<dbReference type="InterPro" id="IPR036086">
    <property type="entry name" value="ParB/Sulfiredoxin_sf"/>
</dbReference>
<evidence type="ECO:0000313" key="3">
    <source>
        <dbReference type="EMBL" id="MBB6146731.1"/>
    </source>
</evidence>
<reference evidence="3 4" key="1">
    <citation type="submission" date="2020-08" db="EMBL/GenBank/DDBJ databases">
        <title>Genomic Encyclopedia of Type Strains, Phase IV (KMG-IV): sequencing the most valuable type-strain genomes for metagenomic binning, comparative biology and taxonomic classification.</title>
        <authorList>
            <person name="Goeker M."/>
        </authorList>
    </citation>
    <scope>NUCLEOTIDE SEQUENCE [LARGE SCALE GENOMIC DNA]</scope>
    <source>
        <strain evidence="3 4">DSM 103733</strain>
    </source>
</reference>
<sequence>MKTSAEVAFELKTVLLPLASIATKTDVTQETRKSKKYRQIAASIEHVGLIEPLIVSRLADGTFLLLDGALRFDILKQRENAEVRCILSTDDEGYTYNKRVSHLSNIGEHYMILKALANGVSEQMISASLNVDVETIRRKRSLLDGICPEVVQLLSNRRVSMHAYGFLRRMIPLGQIQAAERMIHANNYSATMAKTLLTITKPELMVSPAKIIRSSPGSAAKLSLLQEESDMLLADVKKVEETYATQALDLTLSIGYIEHLLASPRVEKYLTKHHPDILNEFRKMLDEKADEITRTVPESARQSQQKVKVLPKKPSQRSKSAKAQAKSA</sequence>
<dbReference type="CDD" id="cd16387">
    <property type="entry name" value="ParB_N_Srx"/>
    <property type="match status" value="1"/>
</dbReference>
<dbReference type="SMART" id="SM00470">
    <property type="entry name" value="ParB"/>
    <property type="match status" value="1"/>
</dbReference>
<dbReference type="OrthoDB" id="7632576at2"/>
<dbReference type="GO" id="GO:0007059">
    <property type="term" value="P:chromosome segregation"/>
    <property type="evidence" value="ECO:0007669"/>
    <property type="project" value="TreeGrafter"/>
</dbReference>
<name>A0A841K6G4_9BACT</name>
<evidence type="ECO:0000259" key="2">
    <source>
        <dbReference type="SMART" id="SM00470"/>
    </source>
</evidence>
<feature type="compositionally biased region" description="Basic residues" evidence="1">
    <location>
        <begin position="309"/>
        <end position="320"/>
    </location>
</feature>
<feature type="domain" description="ParB-like N-terminal" evidence="2">
    <location>
        <begin position="14"/>
        <end position="106"/>
    </location>
</feature>
<dbReference type="PANTHER" id="PTHR33375">
    <property type="entry name" value="CHROMOSOME-PARTITIONING PROTEIN PARB-RELATED"/>
    <property type="match status" value="1"/>
</dbReference>
<dbReference type="Proteomes" id="UP000538666">
    <property type="component" value="Unassembled WGS sequence"/>
</dbReference>
<dbReference type="SUPFAM" id="SSF109709">
    <property type="entry name" value="KorB DNA-binding domain-like"/>
    <property type="match status" value="1"/>
</dbReference>
<dbReference type="InterPro" id="IPR003115">
    <property type="entry name" value="ParB_N"/>
</dbReference>